<dbReference type="PANTHER" id="PTHR47926:SF456">
    <property type="entry name" value="PENTATRICOPEPTIDE REPEAT-CONTAINING PROTEIN ELI1, CHLOROPLASTIC"/>
    <property type="match status" value="1"/>
</dbReference>
<feature type="repeat" description="PPR" evidence="2">
    <location>
        <begin position="161"/>
        <end position="195"/>
    </location>
</feature>
<organism evidence="3 4">
    <name type="scientific">Malus baccata</name>
    <name type="common">Siberian crab apple</name>
    <name type="synonym">Pyrus baccata</name>
    <dbReference type="NCBI Taxonomy" id="106549"/>
    <lineage>
        <taxon>Eukaryota</taxon>
        <taxon>Viridiplantae</taxon>
        <taxon>Streptophyta</taxon>
        <taxon>Embryophyta</taxon>
        <taxon>Tracheophyta</taxon>
        <taxon>Spermatophyta</taxon>
        <taxon>Magnoliopsida</taxon>
        <taxon>eudicotyledons</taxon>
        <taxon>Gunneridae</taxon>
        <taxon>Pentapetalae</taxon>
        <taxon>rosids</taxon>
        <taxon>fabids</taxon>
        <taxon>Rosales</taxon>
        <taxon>Rosaceae</taxon>
        <taxon>Amygdaloideae</taxon>
        <taxon>Maleae</taxon>
        <taxon>Malus</taxon>
    </lineage>
</organism>
<reference evidence="3 4" key="1">
    <citation type="journal article" date="2019" name="G3 (Bethesda)">
        <title>Sequencing of a Wild Apple (Malus baccata) Genome Unravels the Differences Between Cultivated and Wild Apple Species Regarding Disease Resistance and Cold Tolerance.</title>
        <authorList>
            <person name="Chen X."/>
        </authorList>
    </citation>
    <scope>NUCLEOTIDE SEQUENCE [LARGE SCALE GENOMIC DNA]</scope>
    <source>
        <strain evidence="4">cv. Shandingzi</strain>
        <tissue evidence="3">Leaves</tissue>
    </source>
</reference>
<dbReference type="Proteomes" id="UP000315295">
    <property type="component" value="Unassembled WGS sequence"/>
</dbReference>
<dbReference type="Pfam" id="PF01535">
    <property type="entry name" value="PPR"/>
    <property type="match status" value="2"/>
</dbReference>
<evidence type="ECO:0000256" key="1">
    <source>
        <dbReference type="ARBA" id="ARBA00022737"/>
    </source>
</evidence>
<keyword evidence="1" id="KW-0677">Repeat</keyword>
<evidence type="ECO:0000313" key="3">
    <source>
        <dbReference type="EMBL" id="TQE09419.1"/>
    </source>
</evidence>
<keyword evidence="4" id="KW-1185">Reference proteome</keyword>
<dbReference type="AlphaFoldDB" id="A0A540NEF6"/>
<dbReference type="STRING" id="106549.A0A540NEF6"/>
<dbReference type="NCBIfam" id="TIGR00756">
    <property type="entry name" value="PPR"/>
    <property type="match status" value="2"/>
</dbReference>
<dbReference type="InterPro" id="IPR046960">
    <property type="entry name" value="PPR_At4g14850-like_plant"/>
</dbReference>
<gene>
    <name evidence="3" type="ORF">C1H46_004912</name>
</gene>
<dbReference type="Gene3D" id="1.25.40.10">
    <property type="entry name" value="Tetratricopeptide repeat domain"/>
    <property type="match status" value="1"/>
</dbReference>
<evidence type="ECO:0000256" key="2">
    <source>
        <dbReference type="PROSITE-ProRule" id="PRU00708"/>
    </source>
</evidence>
<sequence>MDNESVSPDNYAVTSVLKACGFGLALEDGRGVHAQVLKLGLSSNRSVRMKLLDLYGKCGEFEYARRVFDEMPDRDVVASTVMIISFADYGLIEEAIGAFNWARRKDTIEHYGCMIDLLGRSGQLEEAYNFIARMKSACKIHGNLELGERVGEILVNCGNVDSGPYVLLSNAYASSGRWKETAQVRAEMKESGTPKEPGCSLIEVNNEIHEFLLGDLRHPKKEEIYKKLMELIHELKSEGYLPATEAVLHDMKIRKRNWLCRYIVRGLPYASG</sequence>
<dbReference type="GO" id="GO:0003723">
    <property type="term" value="F:RNA binding"/>
    <property type="evidence" value="ECO:0007669"/>
    <property type="project" value="InterPro"/>
</dbReference>
<dbReference type="PANTHER" id="PTHR47926">
    <property type="entry name" value="PENTATRICOPEPTIDE REPEAT-CONTAINING PROTEIN"/>
    <property type="match status" value="1"/>
</dbReference>
<dbReference type="Pfam" id="PF20431">
    <property type="entry name" value="E_motif"/>
    <property type="match status" value="1"/>
</dbReference>
<name>A0A540NEF6_MALBA</name>
<dbReference type="FunFam" id="1.25.40.10:FF:000158">
    <property type="entry name" value="pentatricopeptide repeat-containing protein At2g33680"/>
    <property type="match status" value="1"/>
</dbReference>
<proteinExistence type="predicted"/>
<comment type="caution">
    <text evidence="3">The sequence shown here is derived from an EMBL/GenBank/DDBJ whole genome shotgun (WGS) entry which is preliminary data.</text>
</comment>
<dbReference type="GO" id="GO:0009451">
    <property type="term" value="P:RNA modification"/>
    <property type="evidence" value="ECO:0007669"/>
    <property type="project" value="InterPro"/>
</dbReference>
<accession>A0A540NEF6</accession>
<feature type="repeat" description="PPR" evidence="2">
    <location>
        <begin position="44"/>
        <end position="78"/>
    </location>
</feature>
<dbReference type="InterPro" id="IPR011990">
    <property type="entry name" value="TPR-like_helical_dom_sf"/>
</dbReference>
<dbReference type="InterPro" id="IPR046848">
    <property type="entry name" value="E_motif"/>
</dbReference>
<dbReference type="EMBL" id="VIEB01000057">
    <property type="protein sequence ID" value="TQE09419.1"/>
    <property type="molecule type" value="Genomic_DNA"/>
</dbReference>
<protein>
    <submittedName>
        <fullName evidence="3">Uncharacterized protein</fullName>
    </submittedName>
</protein>
<dbReference type="PROSITE" id="PS51375">
    <property type="entry name" value="PPR"/>
    <property type="match status" value="2"/>
</dbReference>
<evidence type="ECO:0000313" key="4">
    <source>
        <dbReference type="Proteomes" id="UP000315295"/>
    </source>
</evidence>
<dbReference type="GO" id="GO:0099402">
    <property type="term" value="P:plant organ development"/>
    <property type="evidence" value="ECO:0007669"/>
    <property type="project" value="UniProtKB-ARBA"/>
</dbReference>
<dbReference type="InterPro" id="IPR002885">
    <property type="entry name" value="PPR_rpt"/>
</dbReference>